<dbReference type="InterPro" id="IPR034593">
    <property type="entry name" value="DgoD-like"/>
</dbReference>
<dbReference type="AlphaFoldDB" id="A0A916W5A4"/>
<dbReference type="Gene3D" id="3.30.390.10">
    <property type="entry name" value="Enolase-like, N-terminal domain"/>
    <property type="match status" value="1"/>
</dbReference>
<dbReference type="SFLD" id="SFLDS00001">
    <property type="entry name" value="Enolase"/>
    <property type="match status" value="1"/>
</dbReference>
<dbReference type="InterPro" id="IPR029065">
    <property type="entry name" value="Enolase_C-like"/>
</dbReference>
<dbReference type="CDD" id="cd03316">
    <property type="entry name" value="MR_like"/>
    <property type="match status" value="1"/>
</dbReference>
<dbReference type="PANTHER" id="PTHR48080">
    <property type="entry name" value="D-GALACTONATE DEHYDRATASE-RELATED"/>
    <property type="match status" value="1"/>
</dbReference>
<dbReference type="EMBL" id="BMIF01000005">
    <property type="protein sequence ID" value="GGA66882.1"/>
    <property type="molecule type" value="Genomic_DNA"/>
</dbReference>
<evidence type="ECO:0000259" key="2">
    <source>
        <dbReference type="SMART" id="SM00922"/>
    </source>
</evidence>
<evidence type="ECO:0000313" key="3">
    <source>
        <dbReference type="EMBL" id="GGA66882.1"/>
    </source>
</evidence>
<feature type="domain" description="Mandelate racemase/muconate lactonizing enzyme C-terminal" evidence="2">
    <location>
        <begin position="143"/>
        <end position="265"/>
    </location>
</feature>
<reference evidence="3" key="1">
    <citation type="journal article" date="2014" name="Int. J. Syst. Evol. Microbiol.">
        <title>Complete genome sequence of Corynebacterium casei LMG S-19264T (=DSM 44701T), isolated from a smear-ripened cheese.</title>
        <authorList>
            <consortium name="US DOE Joint Genome Institute (JGI-PGF)"/>
            <person name="Walter F."/>
            <person name="Albersmeier A."/>
            <person name="Kalinowski J."/>
            <person name="Ruckert C."/>
        </authorList>
    </citation>
    <scope>NUCLEOTIDE SEQUENCE</scope>
    <source>
        <strain evidence="3">CGMCC 1.15320</strain>
    </source>
</reference>
<keyword evidence="4" id="KW-1185">Reference proteome</keyword>
<dbReference type="SUPFAM" id="SSF51604">
    <property type="entry name" value="Enolase C-terminal domain-like"/>
    <property type="match status" value="1"/>
</dbReference>
<proteinExistence type="predicted"/>
<name>A0A916W5A4_9HYPH</name>
<gene>
    <name evidence="3" type="ORF">GCM10011385_20980</name>
</gene>
<dbReference type="SMART" id="SM00922">
    <property type="entry name" value="MR_MLE"/>
    <property type="match status" value="1"/>
</dbReference>
<protein>
    <submittedName>
        <fullName evidence="3">Enolase</fullName>
    </submittedName>
</protein>
<sequence>MRIVKLESLMADAGWRTACYLKVVTDEGIVGWSEYGEHFGTAGVTGVIHALGELVIGMDPLQIERIAALLRGRTIQAQGGINQNAIAAILNALLDIKGKALGVPVHALLGGSLRDRVPFYWSHFGTYRVRNHAQLGVPPLKGYEAWAALGEEARARGVKAVKTGLIAEDGNGGFANFGPGFAYTPGYPELNLDRTVLTTLRKQLAAIREGLGDDVALMLDVNFHFKTEGYVQLARAVEPFGLDWLELDTYDCQALSHIRQMAPCPIASLEALYGRNGIRPFLEKGTVDIAIIDLAWNGYLEAFKMAALAETHQVNVSTHNFCGGLLSDVISVHFAAAIPNIRLVEFDVEDVPWKSEFLTAPLIVEGGEIVVPQGPGWGVDVDEAFVRSHPPRS</sequence>
<comment type="caution">
    <text evidence="3">The sequence shown here is derived from an EMBL/GenBank/DDBJ whole genome shotgun (WGS) entry which is preliminary data.</text>
</comment>
<dbReference type="SUPFAM" id="SSF54826">
    <property type="entry name" value="Enolase N-terminal domain-like"/>
    <property type="match status" value="1"/>
</dbReference>
<dbReference type="Gene3D" id="3.20.20.120">
    <property type="entry name" value="Enolase-like C-terminal domain"/>
    <property type="match status" value="1"/>
</dbReference>
<dbReference type="Pfam" id="PF13378">
    <property type="entry name" value="MR_MLE_C"/>
    <property type="match status" value="1"/>
</dbReference>
<dbReference type="InterPro" id="IPR013341">
    <property type="entry name" value="Mandelate_racemase_N_dom"/>
</dbReference>
<dbReference type="GO" id="GO:0016829">
    <property type="term" value="F:lyase activity"/>
    <property type="evidence" value="ECO:0007669"/>
    <property type="project" value="UniProtKB-KW"/>
</dbReference>
<organism evidence="3 4">
    <name type="scientific">Nitratireductor aestuarii</name>
    <dbReference type="NCBI Taxonomy" id="1735103"/>
    <lineage>
        <taxon>Bacteria</taxon>
        <taxon>Pseudomonadati</taxon>
        <taxon>Pseudomonadota</taxon>
        <taxon>Alphaproteobacteria</taxon>
        <taxon>Hyphomicrobiales</taxon>
        <taxon>Phyllobacteriaceae</taxon>
        <taxon>Nitratireductor</taxon>
    </lineage>
</organism>
<dbReference type="SFLD" id="SFLDG00179">
    <property type="entry name" value="mandelate_racemase"/>
    <property type="match status" value="1"/>
</dbReference>
<dbReference type="Pfam" id="PF02746">
    <property type="entry name" value="MR_MLE_N"/>
    <property type="match status" value="1"/>
</dbReference>
<reference evidence="3" key="2">
    <citation type="submission" date="2020-09" db="EMBL/GenBank/DDBJ databases">
        <authorList>
            <person name="Sun Q."/>
            <person name="Zhou Y."/>
        </authorList>
    </citation>
    <scope>NUCLEOTIDE SEQUENCE</scope>
    <source>
        <strain evidence="3">CGMCC 1.15320</strain>
    </source>
</reference>
<evidence type="ECO:0000256" key="1">
    <source>
        <dbReference type="ARBA" id="ARBA00023239"/>
    </source>
</evidence>
<evidence type="ECO:0000313" key="4">
    <source>
        <dbReference type="Proteomes" id="UP000636264"/>
    </source>
</evidence>
<keyword evidence="1" id="KW-0456">Lyase</keyword>
<accession>A0A916W5A4</accession>
<dbReference type="InterPro" id="IPR036849">
    <property type="entry name" value="Enolase-like_C_sf"/>
</dbReference>
<dbReference type="RefSeq" id="WP_188721004.1">
    <property type="nucleotide sequence ID" value="NZ_BMIF01000005.1"/>
</dbReference>
<dbReference type="InterPro" id="IPR029017">
    <property type="entry name" value="Enolase-like_N"/>
</dbReference>
<dbReference type="InterPro" id="IPR013342">
    <property type="entry name" value="Mandelate_racemase_C"/>
</dbReference>
<dbReference type="PANTHER" id="PTHR48080:SF2">
    <property type="entry name" value="D-GALACTONATE DEHYDRATASE"/>
    <property type="match status" value="1"/>
</dbReference>
<dbReference type="Proteomes" id="UP000636264">
    <property type="component" value="Unassembled WGS sequence"/>
</dbReference>